<evidence type="ECO:0000256" key="1">
    <source>
        <dbReference type="SAM" id="Coils"/>
    </source>
</evidence>
<protein>
    <recommendedName>
        <fullName evidence="2">DUF7745 domain-containing protein</fullName>
    </recommendedName>
</protein>
<name>A0A2N9G8L5_FAGSY</name>
<dbReference type="InterPro" id="IPR056647">
    <property type="entry name" value="DUF7745"/>
</dbReference>
<dbReference type="PANTHER" id="PTHR48200:SF1">
    <property type="entry name" value="AMINOTRANSFERASE-LIKE PLANT MOBILE DOMAIN-CONTAINING PROTEIN"/>
    <property type="match status" value="1"/>
</dbReference>
<organism evidence="3">
    <name type="scientific">Fagus sylvatica</name>
    <name type="common">Beechnut</name>
    <dbReference type="NCBI Taxonomy" id="28930"/>
    <lineage>
        <taxon>Eukaryota</taxon>
        <taxon>Viridiplantae</taxon>
        <taxon>Streptophyta</taxon>
        <taxon>Embryophyta</taxon>
        <taxon>Tracheophyta</taxon>
        <taxon>Spermatophyta</taxon>
        <taxon>Magnoliopsida</taxon>
        <taxon>eudicotyledons</taxon>
        <taxon>Gunneridae</taxon>
        <taxon>Pentapetalae</taxon>
        <taxon>rosids</taxon>
        <taxon>fabids</taxon>
        <taxon>Fagales</taxon>
        <taxon>Fagaceae</taxon>
        <taxon>Fagus</taxon>
    </lineage>
</organism>
<feature type="coiled-coil region" evidence="1">
    <location>
        <begin position="405"/>
        <end position="439"/>
    </location>
</feature>
<evidence type="ECO:0000259" key="2">
    <source>
        <dbReference type="Pfam" id="PF24924"/>
    </source>
</evidence>
<keyword evidence="1" id="KW-0175">Coiled coil</keyword>
<dbReference type="AlphaFoldDB" id="A0A2N9G8L5"/>
<feature type="domain" description="DUF7745" evidence="2">
    <location>
        <begin position="30"/>
        <end position="250"/>
    </location>
</feature>
<reference evidence="3" key="1">
    <citation type="submission" date="2018-02" db="EMBL/GenBank/DDBJ databases">
        <authorList>
            <person name="Cohen D.B."/>
            <person name="Kent A.D."/>
        </authorList>
    </citation>
    <scope>NUCLEOTIDE SEQUENCE</scope>
</reference>
<proteinExistence type="predicted"/>
<dbReference type="EMBL" id="OIVN01001569">
    <property type="protein sequence ID" value="SPC95444.1"/>
    <property type="molecule type" value="Genomic_DNA"/>
</dbReference>
<feature type="coiled-coil region" evidence="1">
    <location>
        <begin position="486"/>
        <end position="520"/>
    </location>
</feature>
<sequence>MASSSGDPGSLVTLRFHDFRVERMRHWWTLLGEDDHADIVRVFGKFPSLMQLRVDHGLLEALASFWDPTHCCFSVGEVDLIPTLEEYAGLLQLDSPFSETPVIPIQSPRSNRVLEKYLGLTSAVLRSEIIRPEETWQKTNISLDLLAKYFSWSDFPVEFERDFIAGKRGWKKFRINAFKIAFAGIFLFPISAGRIDLGVIPLIFNEGRSIIPAILCETVRSLSFCKRRGEGVPMFCTQLLQLWFCSHLQHFYRLQTPYHFERYTVRQTVKIALPFTGNSRDWALYLLDLPLSEWSWKATIPALLFAVWQFGDVQYPPRLGDLSAVTFDYVPGEDIWRLLFKVEDIWGGRLSEMVLIEGGLHADSSVTPDFVKWREGWSPSFTLRPTIRPGASYSSVSRSLRASASTGQSERVAVLERELEEARAELSSLRLARASEREESAAHVESMRSTLHHNSEAVANLRCDLEVQRGNVSTLRTMNDFIREQLEISEAAKDHMEQTLAETQGQLETEQVERTRVQDELDSLRSFTQALVDPSTGRPHDIVALRRALDESEAALTSARTSMGAIRVQISVLQGDNGVLQTEVNQVMDSLGARARAVLEEHDEGDPALSTALGRFCRETCIRLGH</sequence>
<dbReference type="PANTHER" id="PTHR48200">
    <property type="entry name" value="PROTEIN, PUTATIVE-RELATED"/>
    <property type="match status" value="1"/>
</dbReference>
<gene>
    <name evidence="3" type="ORF">FSB_LOCUS23326</name>
</gene>
<evidence type="ECO:0000313" key="3">
    <source>
        <dbReference type="EMBL" id="SPC95444.1"/>
    </source>
</evidence>
<dbReference type="Pfam" id="PF24924">
    <property type="entry name" value="DUF7745"/>
    <property type="match status" value="1"/>
</dbReference>
<accession>A0A2N9G8L5</accession>